<dbReference type="InterPro" id="IPR027417">
    <property type="entry name" value="P-loop_NTPase"/>
</dbReference>
<protein>
    <submittedName>
        <fullName evidence="5">ABC transporter ATP-binding protein</fullName>
    </submittedName>
</protein>
<dbReference type="PANTHER" id="PTHR42939">
    <property type="entry name" value="ABC TRANSPORTER ATP-BINDING PROTEIN ALBC-RELATED"/>
    <property type="match status" value="1"/>
</dbReference>
<reference evidence="5" key="1">
    <citation type="journal article" date="2020" name="mSystems">
        <title>Genome- and Community-Level Interaction Insights into Carbon Utilization and Element Cycling Functions of Hydrothermarchaeota in Hydrothermal Sediment.</title>
        <authorList>
            <person name="Zhou Z."/>
            <person name="Liu Y."/>
            <person name="Xu W."/>
            <person name="Pan J."/>
            <person name="Luo Z.H."/>
            <person name="Li M."/>
        </authorList>
    </citation>
    <scope>NUCLEOTIDE SEQUENCE [LARGE SCALE GENOMIC DNA]</scope>
    <source>
        <strain evidence="5">SpSt-102</strain>
    </source>
</reference>
<keyword evidence="1" id="KW-0813">Transport</keyword>
<dbReference type="SUPFAM" id="SSF52540">
    <property type="entry name" value="P-loop containing nucleoside triphosphate hydrolases"/>
    <property type="match status" value="1"/>
</dbReference>
<name>A0A7C5V1D5_9FIRM</name>
<proteinExistence type="predicted"/>
<dbReference type="PANTHER" id="PTHR42939:SF1">
    <property type="entry name" value="ABC TRANSPORTER ATP-BINDING PROTEIN ALBC-RELATED"/>
    <property type="match status" value="1"/>
</dbReference>
<dbReference type="InterPro" id="IPR051782">
    <property type="entry name" value="ABC_Transporter_VariousFunc"/>
</dbReference>
<keyword evidence="2" id="KW-0547">Nucleotide-binding</keyword>
<feature type="domain" description="ABC transporter" evidence="4">
    <location>
        <begin position="4"/>
        <end position="228"/>
    </location>
</feature>
<dbReference type="Pfam" id="PF00005">
    <property type="entry name" value="ABC_tran"/>
    <property type="match status" value="1"/>
</dbReference>
<evidence type="ECO:0000259" key="4">
    <source>
        <dbReference type="PROSITE" id="PS50893"/>
    </source>
</evidence>
<comment type="caution">
    <text evidence="5">The sequence shown here is derived from an EMBL/GenBank/DDBJ whole genome shotgun (WGS) entry which is preliminary data.</text>
</comment>
<keyword evidence="3 5" id="KW-0067">ATP-binding</keyword>
<dbReference type="CDD" id="cd03230">
    <property type="entry name" value="ABC_DR_subfamily_A"/>
    <property type="match status" value="1"/>
</dbReference>
<dbReference type="InterPro" id="IPR003593">
    <property type="entry name" value="AAA+_ATPase"/>
</dbReference>
<dbReference type="Gene3D" id="3.40.50.300">
    <property type="entry name" value="P-loop containing nucleotide triphosphate hydrolases"/>
    <property type="match status" value="1"/>
</dbReference>
<accession>A0A7C5V1D5</accession>
<gene>
    <name evidence="5" type="ORF">ENL71_04965</name>
</gene>
<evidence type="ECO:0000256" key="1">
    <source>
        <dbReference type="ARBA" id="ARBA00022448"/>
    </source>
</evidence>
<dbReference type="SMART" id="SM00382">
    <property type="entry name" value="AAA"/>
    <property type="match status" value="1"/>
</dbReference>
<evidence type="ECO:0000256" key="2">
    <source>
        <dbReference type="ARBA" id="ARBA00022741"/>
    </source>
</evidence>
<evidence type="ECO:0000256" key="3">
    <source>
        <dbReference type="ARBA" id="ARBA00022840"/>
    </source>
</evidence>
<dbReference type="PROSITE" id="PS50893">
    <property type="entry name" value="ABC_TRANSPORTER_2"/>
    <property type="match status" value="1"/>
</dbReference>
<dbReference type="GO" id="GO:0005524">
    <property type="term" value="F:ATP binding"/>
    <property type="evidence" value="ECO:0007669"/>
    <property type="project" value="UniProtKB-KW"/>
</dbReference>
<dbReference type="InterPro" id="IPR003439">
    <property type="entry name" value="ABC_transporter-like_ATP-bd"/>
</dbReference>
<sequence>MKIIEAKNLKKKVNNRSVLKDVNLTIYEGEIYSLLGPNGAGKTTTIYTLLGLLKKDGGEVKFFGEELSRKHFRDIGVMFEIETYNLEWTVFDNLRQMCYIYGINEEKIYDYLDIFEVKKDDLYKKFKQLSKGTKRKISLIGVILYDPKLLVLDEPTSGLDPEVQIILKRTLVDLKKKGKTILFVSHNLYEVQEISDRIGFIKAGETLFEIPVTSKFYLVEGVYPELQFCKVKNRNVYILDEETFQKFEPEEYQVIEKLEDLYIKFMGERYK</sequence>
<organism evidence="5">
    <name type="scientific">Caldicellulosiruptor owensensis</name>
    <dbReference type="NCBI Taxonomy" id="55205"/>
    <lineage>
        <taxon>Bacteria</taxon>
        <taxon>Bacillati</taxon>
        <taxon>Bacillota</taxon>
        <taxon>Bacillota incertae sedis</taxon>
        <taxon>Caldicellulosiruptorales</taxon>
        <taxon>Caldicellulosiruptoraceae</taxon>
        <taxon>Caldicellulosiruptor</taxon>
    </lineage>
</organism>
<dbReference type="AlphaFoldDB" id="A0A7C5V1D5"/>
<dbReference type="EMBL" id="DRUZ01000064">
    <property type="protein sequence ID" value="HHS01866.1"/>
    <property type="molecule type" value="Genomic_DNA"/>
</dbReference>
<evidence type="ECO:0000313" key="5">
    <source>
        <dbReference type="EMBL" id="HHS01866.1"/>
    </source>
</evidence>
<dbReference type="GO" id="GO:0016887">
    <property type="term" value="F:ATP hydrolysis activity"/>
    <property type="evidence" value="ECO:0007669"/>
    <property type="project" value="InterPro"/>
</dbReference>